<dbReference type="STRING" id="381306.AN478_07220"/>
<accession>A0A0P9CAD7</accession>
<protein>
    <submittedName>
        <fullName evidence="1">Uncharacterized protein</fullName>
    </submittedName>
</protein>
<gene>
    <name evidence="1" type="ORF">SAMN05661077_1208</name>
</gene>
<sequence length="154" mass="16549">MTIEFLPDAEVIGRRLDQLAAAGPVAPVAPDVPLLASLSAQENLELIGAFHGHLTARDLTANASVTLARLGIAYCAPRHRDELTAREAFLVQLGRAAMRPQAMTVLVTPFSQVPELDSDGPIEEALAALEVTRFCILDYPSNRNLYSSLTEATP</sequence>
<proteinExistence type="predicted"/>
<name>A0A0P9CAD7_9GAMM</name>
<reference evidence="2" key="1">
    <citation type="submission" date="2016-10" db="EMBL/GenBank/DDBJ databases">
        <authorList>
            <person name="Varghese N."/>
        </authorList>
    </citation>
    <scope>NUCLEOTIDE SEQUENCE [LARGE SCALE GENOMIC DNA]</scope>
    <source>
        <strain evidence="2">HL 19</strain>
    </source>
</reference>
<organism evidence="1 2">
    <name type="scientific">Thiohalorhabdus denitrificans</name>
    <dbReference type="NCBI Taxonomy" id="381306"/>
    <lineage>
        <taxon>Bacteria</taxon>
        <taxon>Pseudomonadati</taxon>
        <taxon>Pseudomonadota</taxon>
        <taxon>Gammaproteobacteria</taxon>
        <taxon>Thiohalorhabdales</taxon>
        <taxon>Thiohalorhabdaceae</taxon>
        <taxon>Thiohalorhabdus</taxon>
    </lineage>
</organism>
<dbReference type="Proteomes" id="UP000183104">
    <property type="component" value="Unassembled WGS sequence"/>
</dbReference>
<evidence type="ECO:0000313" key="2">
    <source>
        <dbReference type="Proteomes" id="UP000183104"/>
    </source>
</evidence>
<evidence type="ECO:0000313" key="1">
    <source>
        <dbReference type="EMBL" id="SCY10278.1"/>
    </source>
</evidence>
<dbReference type="AlphaFoldDB" id="A0A0P9CAD7"/>
<keyword evidence="2" id="KW-1185">Reference proteome</keyword>
<dbReference type="RefSeq" id="WP_054965947.1">
    <property type="nucleotide sequence ID" value="NZ_FMUN01000003.1"/>
</dbReference>
<dbReference type="EMBL" id="FMUN01000003">
    <property type="protein sequence ID" value="SCY10278.1"/>
    <property type="molecule type" value="Genomic_DNA"/>
</dbReference>